<keyword evidence="2" id="KW-1185">Reference proteome</keyword>
<comment type="caution">
    <text evidence="1">The sequence shown here is derived from an EMBL/GenBank/DDBJ whole genome shotgun (WGS) entry which is preliminary data.</text>
</comment>
<name>A0ACC2SJR8_9FUNG</name>
<proteinExistence type="predicted"/>
<sequence length="500" mass="56206">MVFIFRILLLVQYAVGVSKNVVGYVSEWGAEDSLPFDKLTHINYGVGLMLKTHPSIYIEAGQREKMQSMLKAAKGRCKSMFSIGGWVGSQTFSTMANHEATVDMFIDDALNYLREDKGYGFDGLDIDWEYPGVRLGSKCNFNSTADTKNYLKLLQKLRKRMDKEFSGKKLLTAAVRVITFDDENSVPLRDVKEFAKVLDFVNIKAYDMMGAWSNRTGPNAPIYPLKESMIGEEYRETQLSLATAVRDWTTAGFPPSKLNAGIALYGRVTTALKAPTGFLEETDGVVPRGDGVQSIDEYCGEGFLLTGIYRYKHLRRDILVNAYNEAKPGFMRKFDSKTKTPYIIDEEKQQLISYEDLDSTRAKIDFINEKGLGGAMVFDLTMDYNNEIIDALQAIRPKETFEPSQETPPASEPQILPLSPKDAEIFLTGACQPPQSTCANKEISPIYNLCHNNSWLQKSCPKDTVCTHINHSVMCAKPTPPSTPFPRHREHNPIPHPRAR</sequence>
<gene>
    <name evidence="1" type="ORF">DSO57_1008646</name>
</gene>
<organism evidence="1 2">
    <name type="scientific">Entomophthora muscae</name>
    <dbReference type="NCBI Taxonomy" id="34485"/>
    <lineage>
        <taxon>Eukaryota</taxon>
        <taxon>Fungi</taxon>
        <taxon>Fungi incertae sedis</taxon>
        <taxon>Zoopagomycota</taxon>
        <taxon>Entomophthoromycotina</taxon>
        <taxon>Entomophthoromycetes</taxon>
        <taxon>Entomophthorales</taxon>
        <taxon>Entomophthoraceae</taxon>
        <taxon>Entomophthora</taxon>
    </lineage>
</organism>
<accession>A0ACC2SJR8</accession>
<dbReference type="Proteomes" id="UP001165960">
    <property type="component" value="Unassembled WGS sequence"/>
</dbReference>
<reference evidence="1" key="1">
    <citation type="submission" date="2022-04" db="EMBL/GenBank/DDBJ databases">
        <title>Genome of the entomopathogenic fungus Entomophthora muscae.</title>
        <authorList>
            <person name="Elya C."/>
            <person name="Lovett B.R."/>
            <person name="Lee E."/>
            <person name="Macias A.M."/>
            <person name="Hajek A.E."/>
            <person name="De Bivort B.L."/>
            <person name="Kasson M.T."/>
            <person name="De Fine Licht H.H."/>
            <person name="Stajich J.E."/>
        </authorList>
    </citation>
    <scope>NUCLEOTIDE SEQUENCE</scope>
    <source>
        <strain evidence="1">Berkeley</strain>
    </source>
</reference>
<dbReference type="EMBL" id="QTSX02004997">
    <property type="protein sequence ID" value="KAJ9062626.1"/>
    <property type="molecule type" value="Genomic_DNA"/>
</dbReference>
<evidence type="ECO:0000313" key="2">
    <source>
        <dbReference type="Proteomes" id="UP001165960"/>
    </source>
</evidence>
<evidence type="ECO:0000313" key="1">
    <source>
        <dbReference type="EMBL" id="KAJ9062626.1"/>
    </source>
</evidence>
<protein>
    <submittedName>
        <fullName evidence="1">Uncharacterized protein</fullName>
    </submittedName>
</protein>